<dbReference type="PANTHER" id="PTHR43852:SF4">
    <property type="entry name" value="NUCLEOTIDYLTRANSFERASE"/>
    <property type="match status" value="1"/>
</dbReference>
<evidence type="ECO:0000313" key="3">
    <source>
        <dbReference type="Proteomes" id="UP000007652"/>
    </source>
</evidence>
<dbReference type="NCBIfam" id="NF047752">
    <property type="entry name" value="MntA_antitoxin"/>
    <property type="match status" value="1"/>
</dbReference>
<dbReference type="InterPro" id="IPR052930">
    <property type="entry name" value="TA_antitoxin_MntA"/>
</dbReference>
<dbReference type="STRING" id="857293.CAAU_1089"/>
<dbReference type="EMBL" id="CAKP01000065">
    <property type="protein sequence ID" value="CCJ33173.1"/>
    <property type="molecule type" value="Genomic_DNA"/>
</dbReference>
<name>I7KTN1_9CLOT</name>
<evidence type="ECO:0000313" key="2">
    <source>
        <dbReference type="EMBL" id="CCJ33173.1"/>
    </source>
</evidence>
<dbReference type="PANTHER" id="PTHR43852">
    <property type="entry name" value="NUCLEOTIDYLTRANSFERASE"/>
    <property type="match status" value="1"/>
</dbReference>
<dbReference type="Gene3D" id="3.30.460.10">
    <property type="entry name" value="Beta Polymerase, domain 2"/>
    <property type="match status" value="1"/>
</dbReference>
<keyword evidence="3" id="KW-1185">Reference proteome</keyword>
<comment type="caution">
    <text evidence="2">The sequence shown here is derived from an EMBL/GenBank/DDBJ whole genome shotgun (WGS) entry which is preliminary data.</text>
</comment>
<dbReference type="CDD" id="cd05403">
    <property type="entry name" value="NT_KNTase_like"/>
    <property type="match status" value="1"/>
</dbReference>
<dbReference type="SUPFAM" id="SSF81301">
    <property type="entry name" value="Nucleotidyltransferase"/>
    <property type="match status" value="1"/>
</dbReference>
<dbReference type="InterPro" id="IPR043519">
    <property type="entry name" value="NT_sf"/>
</dbReference>
<reference evidence="2 3" key="1">
    <citation type="journal article" date="2011" name="J. Bacteriol.">
        <title>Draft genome sequence of Caloramator australicus strain RC3T, a thermoanaerobe from the Great Artesian Basin of Australia.</title>
        <authorList>
            <person name="Ogg C.D."/>
            <person name="Patel B.K.C."/>
        </authorList>
    </citation>
    <scope>NUCLEOTIDE SEQUENCE [LARGE SCALE GENOMIC DNA]</scope>
    <source>
        <strain evidence="2 3">RC3</strain>
    </source>
</reference>
<dbReference type="InterPro" id="IPR041633">
    <property type="entry name" value="Polbeta"/>
</dbReference>
<evidence type="ECO:0000259" key="1">
    <source>
        <dbReference type="Pfam" id="PF18765"/>
    </source>
</evidence>
<organism evidence="2 3">
    <name type="scientific">Caloramator australicus RC3</name>
    <dbReference type="NCBI Taxonomy" id="857293"/>
    <lineage>
        <taxon>Bacteria</taxon>
        <taxon>Bacillati</taxon>
        <taxon>Bacillota</taxon>
        <taxon>Clostridia</taxon>
        <taxon>Eubacteriales</taxon>
        <taxon>Clostridiaceae</taxon>
        <taxon>Caloramator</taxon>
    </lineage>
</organism>
<protein>
    <submittedName>
        <fullName evidence="2">DNA polymerase, beta domain protein region</fullName>
    </submittedName>
</protein>
<dbReference type="Pfam" id="PF18765">
    <property type="entry name" value="Polbeta"/>
    <property type="match status" value="1"/>
</dbReference>
<dbReference type="eggNOG" id="COG1669">
    <property type="taxonomic scope" value="Bacteria"/>
</dbReference>
<accession>I7KTN1</accession>
<dbReference type="Proteomes" id="UP000007652">
    <property type="component" value="Unassembled WGS sequence"/>
</dbReference>
<sequence length="139" mass="16191">MISIEDKIPALVNYFNEDKRVIAVYIIGSYGTEYQREDSDIDFAVLFEDDIDFIEETKIACKITEILKFDNVDIVNLNKAPLTLQVKAINEGREIYVADSIKLSDFIELVYKKYRDAKYFIDSFNRDFFSNFKNRGVNG</sequence>
<dbReference type="AlphaFoldDB" id="I7KTN1"/>
<dbReference type="OrthoDB" id="1716545at2"/>
<gene>
    <name evidence="2" type="ORF">CAAU_1089</name>
</gene>
<dbReference type="RefSeq" id="WP_008908444.1">
    <property type="nucleotide sequence ID" value="NZ_CAKP01000065.1"/>
</dbReference>
<feature type="domain" description="Polymerase beta nucleotidyltransferase" evidence="1">
    <location>
        <begin position="11"/>
        <end position="99"/>
    </location>
</feature>
<proteinExistence type="predicted"/>